<evidence type="ECO:0000256" key="7">
    <source>
        <dbReference type="RuleBase" id="RU361218"/>
    </source>
</evidence>
<feature type="transmembrane region" description="Helical" evidence="7">
    <location>
        <begin position="194"/>
        <end position="218"/>
    </location>
</feature>
<dbReference type="KEGG" id="sfm:108936482"/>
<dbReference type="GO" id="GO:0005886">
    <property type="term" value="C:plasma membrane"/>
    <property type="evidence" value="ECO:0007669"/>
    <property type="project" value="TreeGrafter"/>
</dbReference>
<evidence type="ECO:0000313" key="9">
    <source>
        <dbReference type="Proteomes" id="UP000694397"/>
    </source>
</evidence>
<evidence type="ECO:0000256" key="6">
    <source>
        <dbReference type="PIRSR" id="PIRSR002419-1"/>
    </source>
</evidence>
<dbReference type="PANTHER" id="PTHR19282:SF380">
    <property type="entry name" value="TETRASPANIN-8"/>
    <property type="match status" value="1"/>
</dbReference>
<keyword evidence="6" id="KW-1015">Disulfide bond</keyword>
<dbReference type="InterPro" id="IPR000301">
    <property type="entry name" value="Tetraspanin_animals"/>
</dbReference>
<dbReference type="PROSITE" id="PS51257">
    <property type="entry name" value="PROKAR_LIPOPROTEIN"/>
    <property type="match status" value="1"/>
</dbReference>
<dbReference type="PROSITE" id="PS00421">
    <property type="entry name" value="TM4_1"/>
    <property type="match status" value="1"/>
</dbReference>
<evidence type="ECO:0000256" key="3">
    <source>
        <dbReference type="ARBA" id="ARBA00022692"/>
    </source>
</evidence>
<dbReference type="InterPro" id="IPR008952">
    <property type="entry name" value="Tetraspanin_EC2_sf"/>
</dbReference>
<feature type="transmembrane region" description="Helical" evidence="7">
    <location>
        <begin position="78"/>
        <end position="102"/>
    </location>
</feature>
<protein>
    <recommendedName>
        <fullName evidence="7">Tetraspanin</fullName>
    </recommendedName>
</protein>
<dbReference type="Proteomes" id="UP000694397">
    <property type="component" value="Chromosome 24"/>
</dbReference>
<sequence>MAVKNCIKYSLFFFNFLSGICGCIILGVSIYIKVSNDRDLTGEITSPTADLLLAIGVITMIFGFLGCCGAIRESKCMLLLFFSGLLLVFVFLLASGILVVLLKEKSKQLIMKKMTELSPLSNATEEVWTMVQALEKQGKCCGLVKGPTDWGTVVPASCDCKDKSAPCEMFGERELYKTPCTELLETFIEQHLTVILGVPFALAVLMILGMTFAMILYCQVGRTETATA</sequence>
<dbReference type="Gene3D" id="1.10.1450.10">
    <property type="entry name" value="Tetraspanin"/>
    <property type="match status" value="1"/>
</dbReference>
<evidence type="ECO:0000256" key="5">
    <source>
        <dbReference type="ARBA" id="ARBA00023136"/>
    </source>
</evidence>
<dbReference type="Pfam" id="PF00335">
    <property type="entry name" value="Tetraspanin"/>
    <property type="match status" value="1"/>
</dbReference>
<dbReference type="OrthoDB" id="5982705at2759"/>
<proteinExistence type="inferred from homology"/>
<feature type="transmembrane region" description="Helical" evidence="7">
    <location>
        <begin position="52"/>
        <end position="71"/>
    </location>
</feature>
<evidence type="ECO:0000256" key="2">
    <source>
        <dbReference type="ARBA" id="ARBA00006840"/>
    </source>
</evidence>
<reference evidence="8 9" key="1">
    <citation type="submission" date="2019-04" db="EMBL/GenBank/DDBJ databases">
        <authorList>
            <consortium name="Wellcome Sanger Institute Data Sharing"/>
        </authorList>
    </citation>
    <scope>NUCLEOTIDE SEQUENCE [LARGE SCALE GENOMIC DNA]</scope>
</reference>
<keyword evidence="3 7" id="KW-0812">Transmembrane</keyword>
<feature type="disulfide bond" evidence="6">
    <location>
        <begin position="141"/>
        <end position="158"/>
    </location>
</feature>
<feature type="transmembrane region" description="Helical" evidence="7">
    <location>
        <begin position="12"/>
        <end position="32"/>
    </location>
</feature>
<keyword evidence="5 7" id="KW-0472">Membrane</keyword>
<keyword evidence="9" id="KW-1185">Reference proteome</keyword>
<dbReference type="PANTHER" id="PTHR19282">
    <property type="entry name" value="TETRASPANIN"/>
    <property type="match status" value="1"/>
</dbReference>
<organism evidence="8 9">
    <name type="scientific">Scleropages formosus</name>
    <name type="common">Asian bonytongue</name>
    <name type="synonym">Osteoglossum formosum</name>
    <dbReference type="NCBI Taxonomy" id="113540"/>
    <lineage>
        <taxon>Eukaryota</taxon>
        <taxon>Metazoa</taxon>
        <taxon>Chordata</taxon>
        <taxon>Craniata</taxon>
        <taxon>Vertebrata</taxon>
        <taxon>Euteleostomi</taxon>
        <taxon>Actinopterygii</taxon>
        <taxon>Neopterygii</taxon>
        <taxon>Teleostei</taxon>
        <taxon>Osteoglossocephala</taxon>
        <taxon>Osteoglossomorpha</taxon>
        <taxon>Osteoglossiformes</taxon>
        <taxon>Osteoglossidae</taxon>
        <taxon>Scleropages</taxon>
    </lineage>
</organism>
<gene>
    <name evidence="8" type="primary">tspan8</name>
</gene>
<dbReference type="SUPFAM" id="SSF48652">
    <property type="entry name" value="Tetraspanin"/>
    <property type="match status" value="1"/>
</dbReference>
<dbReference type="AlphaFoldDB" id="A0A8C9S3X4"/>
<dbReference type="InterPro" id="IPR018503">
    <property type="entry name" value="Tetraspanin_CS"/>
</dbReference>
<evidence type="ECO:0000256" key="4">
    <source>
        <dbReference type="ARBA" id="ARBA00022989"/>
    </source>
</evidence>
<evidence type="ECO:0000256" key="1">
    <source>
        <dbReference type="ARBA" id="ARBA00004141"/>
    </source>
</evidence>
<reference evidence="8" key="3">
    <citation type="submission" date="2025-09" db="UniProtKB">
        <authorList>
            <consortium name="Ensembl"/>
        </authorList>
    </citation>
    <scope>IDENTIFICATION</scope>
</reference>
<comment type="subcellular location">
    <subcellularLocation>
        <location evidence="1 7">Membrane</location>
        <topology evidence="1 7">Multi-pass membrane protein</topology>
    </subcellularLocation>
</comment>
<dbReference type="GeneTree" id="ENSGT00940000158153"/>
<dbReference type="PIRSF" id="PIRSF002419">
    <property type="entry name" value="Tetraspanin"/>
    <property type="match status" value="1"/>
</dbReference>
<reference evidence="8" key="2">
    <citation type="submission" date="2025-08" db="UniProtKB">
        <authorList>
            <consortium name="Ensembl"/>
        </authorList>
    </citation>
    <scope>IDENTIFICATION</scope>
</reference>
<accession>A0A8C9S3X4</accession>
<evidence type="ECO:0000313" key="8">
    <source>
        <dbReference type="Ensembl" id="ENSSFOP00015028006.1"/>
    </source>
</evidence>
<keyword evidence="4 7" id="KW-1133">Transmembrane helix</keyword>
<name>A0A8C9S3X4_SCLFO</name>
<dbReference type="Ensembl" id="ENSSFOT00015028318.2">
    <property type="protein sequence ID" value="ENSSFOP00015028006.1"/>
    <property type="gene ID" value="ENSSFOG00015017977.2"/>
</dbReference>
<dbReference type="PRINTS" id="PR00259">
    <property type="entry name" value="TMFOUR"/>
</dbReference>
<dbReference type="InterPro" id="IPR018499">
    <property type="entry name" value="Tetraspanin/Peripherin"/>
</dbReference>
<comment type="similarity">
    <text evidence="2 7">Belongs to the tetraspanin (TM4SF) family.</text>
</comment>